<name>A0A840EX01_9ACTN</name>
<feature type="domain" description="NADPH-dependent FMN reductase-like" evidence="1">
    <location>
        <begin position="11"/>
        <end position="153"/>
    </location>
</feature>
<evidence type="ECO:0000313" key="3">
    <source>
        <dbReference type="Proteomes" id="UP000551501"/>
    </source>
</evidence>
<dbReference type="Gene3D" id="3.40.50.360">
    <property type="match status" value="1"/>
</dbReference>
<evidence type="ECO:0000313" key="2">
    <source>
        <dbReference type="EMBL" id="MBB4134346.1"/>
    </source>
</evidence>
<dbReference type="GO" id="GO:0010181">
    <property type="term" value="F:FMN binding"/>
    <property type="evidence" value="ECO:0007669"/>
    <property type="project" value="TreeGrafter"/>
</dbReference>
<sequence>MTTTTSPHPLSVAVVTGSTRPNRRSLRVAEWFVGLAAEALAGRADVALLDIADFDLPLLDEPTAAAVGEYTRDHTLRWADAVAEFDAFVFVTPEYNHSMPAALKNAIDFLFAEWTDKAAGLVGYGLDGGVRAVEHLRLTLAEVKVACVRSSVPLSLSGDFDGDAVVPSPRARAICDRMLDELIDWATALRSLRTESVS</sequence>
<organism evidence="2 3">
    <name type="scientific">Gordonia humi</name>
    <dbReference type="NCBI Taxonomy" id="686429"/>
    <lineage>
        <taxon>Bacteria</taxon>
        <taxon>Bacillati</taxon>
        <taxon>Actinomycetota</taxon>
        <taxon>Actinomycetes</taxon>
        <taxon>Mycobacteriales</taxon>
        <taxon>Gordoniaceae</taxon>
        <taxon>Gordonia</taxon>
    </lineage>
</organism>
<dbReference type="EMBL" id="JACIFP010000001">
    <property type="protein sequence ID" value="MBB4134346.1"/>
    <property type="molecule type" value="Genomic_DNA"/>
</dbReference>
<dbReference type="Proteomes" id="UP000551501">
    <property type="component" value="Unassembled WGS sequence"/>
</dbReference>
<dbReference type="InterPro" id="IPR029039">
    <property type="entry name" value="Flavoprotein-like_sf"/>
</dbReference>
<dbReference type="Pfam" id="PF03358">
    <property type="entry name" value="FMN_red"/>
    <property type="match status" value="1"/>
</dbReference>
<reference evidence="2 3" key="1">
    <citation type="submission" date="2020-08" db="EMBL/GenBank/DDBJ databases">
        <title>Sequencing the genomes of 1000 actinobacteria strains.</title>
        <authorList>
            <person name="Klenk H.-P."/>
        </authorList>
    </citation>
    <scope>NUCLEOTIDE SEQUENCE [LARGE SCALE GENOMIC DNA]</scope>
    <source>
        <strain evidence="2 3">DSM 45298</strain>
    </source>
</reference>
<dbReference type="GO" id="GO:0005829">
    <property type="term" value="C:cytosol"/>
    <property type="evidence" value="ECO:0007669"/>
    <property type="project" value="TreeGrafter"/>
</dbReference>
<dbReference type="AlphaFoldDB" id="A0A840EX01"/>
<proteinExistence type="predicted"/>
<keyword evidence="3" id="KW-1185">Reference proteome</keyword>
<comment type="caution">
    <text evidence="2">The sequence shown here is derived from an EMBL/GenBank/DDBJ whole genome shotgun (WGS) entry which is preliminary data.</text>
</comment>
<dbReference type="PANTHER" id="PTHR30543">
    <property type="entry name" value="CHROMATE REDUCTASE"/>
    <property type="match status" value="1"/>
</dbReference>
<dbReference type="SUPFAM" id="SSF52218">
    <property type="entry name" value="Flavoproteins"/>
    <property type="match status" value="1"/>
</dbReference>
<protein>
    <submittedName>
        <fullName evidence="2">NAD(P)H-dependent FMN reductase</fullName>
    </submittedName>
</protein>
<evidence type="ECO:0000259" key="1">
    <source>
        <dbReference type="Pfam" id="PF03358"/>
    </source>
</evidence>
<dbReference type="RefSeq" id="WP_183369531.1">
    <property type="nucleotide sequence ID" value="NZ_BAABHL010000128.1"/>
</dbReference>
<dbReference type="InterPro" id="IPR005025">
    <property type="entry name" value="FMN_Rdtase-like_dom"/>
</dbReference>
<accession>A0A840EX01</accession>
<gene>
    <name evidence="2" type="ORF">BKA16_000898</name>
</gene>
<dbReference type="InterPro" id="IPR050712">
    <property type="entry name" value="NAD(P)H-dep_reductase"/>
</dbReference>
<dbReference type="PANTHER" id="PTHR30543:SF21">
    <property type="entry name" value="NAD(P)H-DEPENDENT FMN REDUCTASE LOT6"/>
    <property type="match status" value="1"/>
</dbReference>
<dbReference type="GO" id="GO:0016491">
    <property type="term" value="F:oxidoreductase activity"/>
    <property type="evidence" value="ECO:0007669"/>
    <property type="project" value="InterPro"/>
</dbReference>